<name>A0A7J7N8T2_9MAGN</name>
<feature type="signal peptide" evidence="1">
    <location>
        <begin position="1"/>
        <end position="22"/>
    </location>
</feature>
<sequence>MIFCYQLLWSLVLMTLKTQVCLSNIKKLKQLMEILGAMFLWLWPLNKFIGQTVTGVYDHLEGRVDAVLVFP</sequence>
<dbReference type="EMBL" id="JACGCM010000981">
    <property type="protein sequence ID" value="KAF6163420.1"/>
    <property type="molecule type" value="Genomic_DNA"/>
</dbReference>
<keyword evidence="1" id="KW-0732">Signal</keyword>
<dbReference type="AlphaFoldDB" id="A0A7J7N8T2"/>
<dbReference type="Proteomes" id="UP000541444">
    <property type="component" value="Unassembled WGS sequence"/>
</dbReference>
<keyword evidence="3" id="KW-1185">Reference proteome</keyword>
<protein>
    <submittedName>
        <fullName evidence="2">Uncharacterized protein</fullName>
    </submittedName>
</protein>
<accession>A0A7J7N8T2</accession>
<comment type="caution">
    <text evidence="2">The sequence shown here is derived from an EMBL/GenBank/DDBJ whole genome shotgun (WGS) entry which is preliminary data.</text>
</comment>
<proteinExistence type="predicted"/>
<reference evidence="2 3" key="1">
    <citation type="journal article" date="2020" name="IScience">
        <title>Genome Sequencing of the Endangered Kingdonia uniflora (Circaeasteraceae, Ranunculales) Reveals Potential Mechanisms of Evolutionary Specialization.</title>
        <authorList>
            <person name="Sun Y."/>
            <person name="Deng T."/>
            <person name="Zhang A."/>
            <person name="Moore M.J."/>
            <person name="Landis J.B."/>
            <person name="Lin N."/>
            <person name="Zhang H."/>
            <person name="Zhang X."/>
            <person name="Huang J."/>
            <person name="Zhang X."/>
            <person name="Sun H."/>
            <person name="Wang H."/>
        </authorList>
    </citation>
    <scope>NUCLEOTIDE SEQUENCE [LARGE SCALE GENOMIC DNA]</scope>
    <source>
        <strain evidence="2">TB1705</strain>
        <tissue evidence="2">Leaf</tissue>
    </source>
</reference>
<feature type="chain" id="PRO_5029553615" evidence="1">
    <location>
        <begin position="23"/>
        <end position="71"/>
    </location>
</feature>
<evidence type="ECO:0000313" key="2">
    <source>
        <dbReference type="EMBL" id="KAF6163420.1"/>
    </source>
</evidence>
<evidence type="ECO:0000256" key="1">
    <source>
        <dbReference type="SAM" id="SignalP"/>
    </source>
</evidence>
<gene>
    <name evidence="2" type="ORF">GIB67_029269</name>
</gene>
<evidence type="ECO:0000313" key="3">
    <source>
        <dbReference type="Proteomes" id="UP000541444"/>
    </source>
</evidence>
<organism evidence="2 3">
    <name type="scientific">Kingdonia uniflora</name>
    <dbReference type="NCBI Taxonomy" id="39325"/>
    <lineage>
        <taxon>Eukaryota</taxon>
        <taxon>Viridiplantae</taxon>
        <taxon>Streptophyta</taxon>
        <taxon>Embryophyta</taxon>
        <taxon>Tracheophyta</taxon>
        <taxon>Spermatophyta</taxon>
        <taxon>Magnoliopsida</taxon>
        <taxon>Ranunculales</taxon>
        <taxon>Circaeasteraceae</taxon>
        <taxon>Kingdonia</taxon>
    </lineage>
</organism>